<keyword evidence="3" id="KW-0378">Hydrolase</keyword>
<dbReference type="Pfam" id="PF20469">
    <property type="entry name" value="OLD-like_TOPRIM"/>
    <property type="match status" value="1"/>
</dbReference>
<dbReference type="InterPro" id="IPR027417">
    <property type="entry name" value="P-loop_NTPase"/>
</dbReference>
<feature type="domain" description="Endonuclease GajA/Old nuclease/RecF-like AAA" evidence="1">
    <location>
        <begin position="1"/>
        <end position="413"/>
    </location>
</feature>
<organism evidence="3 4">
    <name type="scientific">Phocoenobacter skyensis</name>
    <dbReference type="NCBI Taxonomy" id="97481"/>
    <lineage>
        <taxon>Bacteria</taxon>
        <taxon>Pseudomonadati</taxon>
        <taxon>Pseudomonadota</taxon>
        <taxon>Gammaproteobacteria</taxon>
        <taxon>Pasteurellales</taxon>
        <taxon>Pasteurellaceae</taxon>
        <taxon>Phocoenobacter</taxon>
    </lineage>
</organism>
<feature type="domain" description="OLD protein-like TOPRIM" evidence="2">
    <location>
        <begin position="473"/>
        <end position="537"/>
    </location>
</feature>
<keyword evidence="3" id="KW-0540">Nuclease</keyword>
<evidence type="ECO:0000313" key="3">
    <source>
        <dbReference type="EMBL" id="MDP8085066.1"/>
    </source>
</evidence>
<evidence type="ECO:0000259" key="2">
    <source>
        <dbReference type="Pfam" id="PF20469"/>
    </source>
</evidence>
<proteinExistence type="predicted"/>
<dbReference type="EMBL" id="JASAVS010000006">
    <property type="protein sequence ID" value="MDP8085066.1"/>
    <property type="molecule type" value="Genomic_DNA"/>
</dbReference>
<dbReference type="RefSeq" id="WP_306383840.1">
    <property type="nucleotide sequence ID" value="NZ_JASAVR010000006.1"/>
</dbReference>
<gene>
    <name evidence="3" type="ORF">QJT92_03880</name>
</gene>
<name>A0ABT9JJU2_9PAST</name>
<accession>A0ABT9JJU2</accession>
<dbReference type="Proteomes" id="UP001224812">
    <property type="component" value="Unassembled WGS sequence"/>
</dbReference>
<evidence type="ECO:0000313" key="4">
    <source>
        <dbReference type="Proteomes" id="UP001224812"/>
    </source>
</evidence>
<sequence>MKIEKIHIKNFRKLKNCPIYLTEKETIFVGANNSGKTSAMYALKSFLSDNRPIEITDFSLGEWEKINEIAQSWIDENTLESDGWKKYCPNIEVWLTGFSEIDLPKIKHILPSLNWKKSSIGVRLAFIPSDIDKLKEDFISHMKLLTEKDKSSDSPIANDMYGFLSEQKLAKYFSVQASLIGTSEEEKLLEGNPLKGIFKVSIISAQRGFDDTDDKKTSASKLSEYLGKYYEQHLNPSTEPTEKDKKLLNQLQEIEKTVSSELNKRFASPLGELTKLGYPGTHGNPQMSLSSVIDSSQIIKTQTAVHFNLQNGGTDEKFNLPERFNGLGYRNLIFIFFQLLAFRDGWQQVGKKKDNTENPIEPIHIVLIEEPEAHLHAQVQQVFIKNAYEFLIKEIAEDFTTQLIISTHSSYIVHEAGFDSLCYFKRQNPSNISVVPYSETVGLSTVFSEESENIEKTKKFVSRYLRVMHCDLLFADAVIMVEGAAERMLIPHFIRNKFERLNSKYLSILEVGGAHAHRFKPLIEKLGIPVLIIADLDSKEKVGKDKYKKIRPERIKGQISGCHALKEWFNFTDEKMSLDAVLDLESEKKEQNDVRITYQTGIDINFNGKPKEAIPYTFEDAVALSNIELINEHSELTGMLKKMQDAIRKDTIEECCKAMFKALEGDKAQMALDIMYELEIENLTVPKYISEGLAWLENKLCHQSNQVGDEIK</sequence>
<dbReference type="PANTHER" id="PTHR43581:SF2">
    <property type="entry name" value="EXCINUCLEASE ATPASE SUBUNIT"/>
    <property type="match status" value="1"/>
</dbReference>
<keyword evidence="3" id="KW-0255">Endonuclease</keyword>
<protein>
    <submittedName>
        <fullName evidence="3">ATP-dependent endonuclease</fullName>
    </submittedName>
</protein>
<dbReference type="PANTHER" id="PTHR43581">
    <property type="entry name" value="ATP/GTP PHOSPHATASE"/>
    <property type="match status" value="1"/>
</dbReference>
<dbReference type="InterPro" id="IPR041685">
    <property type="entry name" value="AAA_GajA/Old/RecF-like"/>
</dbReference>
<dbReference type="GO" id="GO:0004519">
    <property type="term" value="F:endonuclease activity"/>
    <property type="evidence" value="ECO:0007669"/>
    <property type="project" value="UniProtKB-KW"/>
</dbReference>
<keyword evidence="4" id="KW-1185">Reference proteome</keyword>
<reference evidence="3 4" key="1">
    <citation type="journal article" date="2023" name="Front. Microbiol.">
        <title>Phylogeography and host specificity of Pasteurellaceae pathogenic to sea-farmed fish in the north-east Atlantic.</title>
        <authorList>
            <person name="Gulla S."/>
            <person name="Colquhoun D.J."/>
            <person name="Olsen A.B."/>
            <person name="Spilsberg B."/>
            <person name="Lagesen K."/>
            <person name="Aakesson C.P."/>
            <person name="Strom S."/>
            <person name="Manji F."/>
            <person name="Birkbeck T.H."/>
            <person name="Nilsen H.K."/>
        </authorList>
    </citation>
    <scope>NUCLEOTIDE SEQUENCE [LARGE SCALE GENOMIC DNA]</scope>
    <source>
        <strain evidence="3 4">VIO11850</strain>
    </source>
</reference>
<dbReference type="SUPFAM" id="SSF52540">
    <property type="entry name" value="P-loop containing nucleoside triphosphate hydrolases"/>
    <property type="match status" value="1"/>
</dbReference>
<dbReference type="Pfam" id="PF13175">
    <property type="entry name" value="AAA_15"/>
    <property type="match status" value="1"/>
</dbReference>
<dbReference type="Gene3D" id="3.40.50.300">
    <property type="entry name" value="P-loop containing nucleotide triphosphate hydrolases"/>
    <property type="match status" value="2"/>
</dbReference>
<evidence type="ECO:0000259" key="1">
    <source>
        <dbReference type="Pfam" id="PF13175"/>
    </source>
</evidence>
<dbReference type="InterPro" id="IPR051396">
    <property type="entry name" value="Bact_Antivir_Def_Nuclease"/>
</dbReference>
<comment type="caution">
    <text evidence="3">The sequence shown here is derived from an EMBL/GenBank/DDBJ whole genome shotgun (WGS) entry which is preliminary data.</text>
</comment>
<dbReference type="InterPro" id="IPR034139">
    <property type="entry name" value="TOPRIM_OLD"/>
</dbReference>
<dbReference type="CDD" id="cd01026">
    <property type="entry name" value="TOPRIM_OLD"/>
    <property type="match status" value="1"/>
</dbReference>